<feature type="compositionally biased region" description="Low complexity" evidence="1">
    <location>
        <begin position="104"/>
        <end position="116"/>
    </location>
</feature>
<gene>
    <name evidence="2" type="ORF">COHA_001477</name>
</gene>
<sequence>MGHQPSKEQPSKESARLAEISEERFKVSQQLDTLQALAAAEAAAGTPAAEGRHQARWETAWGYYLQLCDESTAIIAYRMAQREGRSLPMPDRTPPVCMPPLPEPEAQVVAPEPASAVEEEPGTPLGSTSFPGGQRGGSNGSEEGAQANLAEGSSEGMPLLAGGSGGLAAGLRRRQGHQESG</sequence>
<dbReference type="AlphaFoldDB" id="A0AAD5DWU5"/>
<name>A0AAD5DWU5_9CHLO</name>
<proteinExistence type="predicted"/>
<evidence type="ECO:0000256" key="1">
    <source>
        <dbReference type="SAM" id="MobiDB-lite"/>
    </source>
</evidence>
<protein>
    <submittedName>
        <fullName evidence="2">Uncharacterized protein</fullName>
    </submittedName>
</protein>
<organism evidence="2 3">
    <name type="scientific">Chlorella ohadii</name>
    <dbReference type="NCBI Taxonomy" id="2649997"/>
    <lineage>
        <taxon>Eukaryota</taxon>
        <taxon>Viridiplantae</taxon>
        <taxon>Chlorophyta</taxon>
        <taxon>core chlorophytes</taxon>
        <taxon>Trebouxiophyceae</taxon>
        <taxon>Chlorellales</taxon>
        <taxon>Chlorellaceae</taxon>
        <taxon>Chlorella clade</taxon>
        <taxon>Chlorella</taxon>
    </lineage>
</organism>
<comment type="caution">
    <text evidence="2">The sequence shown here is derived from an EMBL/GenBank/DDBJ whole genome shotgun (WGS) entry which is preliminary data.</text>
</comment>
<dbReference type="EMBL" id="JADXDR010000022">
    <property type="protein sequence ID" value="KAI7845112.1"/>
    <property type="molecule type" value="Genomic_DNA"/>
</dbReference>
<feature type="compositionally biased region" description="Pro residues" evidence="1">
    <location>
        <begin position="91"/>
        <end position="103"/>
    </location>
</feature>
<keyword evidence="3" id="KW-1185">Reference proteome</keyword>
<dbReference type="Proteomes" id="UP001205105">
    <property type="component" value="Unassembled WGS sequence"/>
</dbReference>
<feature type="region of interest" description="Disordered" evidence="1">
    <location>
        <begin position="83"/>
        <end position="181"/>
    </location>
</feature>
<reference evidence="2" key="1">
    <citation type="submission" date="2020-11" db="EMBL/GenBank/DDBJ databases">
        <title>Chlorella ohadii genome sequencing and assembly.</title>
        <authorList>
            <person name="Murik O."/>
            <person name="Treves H."/>
            <person name="Kedem I."/>
            <person name="Shotland Y."/>
            <person name="Kaplan A."/>
        </authorList>
    </citation>
    <scope>NUCLEOTIDE SEQUENCE</scope>
    <source>
        <strain evidence="2">1</strain>
    </source>
</reference>
<accession>A0AAD5DWU5</accession>
<evidence type="ECO:0000313" key="3">
    <source>
        <dbReference type="Proteomes" id="UP001205105"/>
    </source>
</evidence>
<evidence type="ECO:0000313" key="2">
    <source>
        <dbReference type="EMBL" id="KAI7845112.1"/>
    </source>
</evidence>